<evidence type="ECO:0000259" key="1">
    <source>
        <dbReference type="Pfam" id="PF13472"/>
    </source>
</evidence>
<dbReference type="CDD" id="cd00229">
    <property type="entry name" value="SGNH_hydrolase"/>
    <property type="match status" value="1"/>
</dbReference>
<sequence>MPLNKIQDTDKLKDGTDKINKAIDLTNALKLQSDDAQDQLVKIMTEGVEVKDESVNKKKFTPQTKDIIVHDIENKTHPLGVTNWIADNSTLSMNNGRLITTGTGGVFARTRSYLTQNPSVGDIIFFRVKAKVENGDATNIRILIRNGNSGTIFLNHMLENPSANVEYDILAKATITEPVSNIGMSIVIDHLYSGSSAGKRMEISFAFVENLTKLYPLEFIPSTQEFKVQMDQSLNLFKASDVFKRVMILEKKGIELKFNTEENVNSSIVEFIEHPNGDKEYKTRDVLKYPQSKVWGHEYLYGWYKKIAEDENLVMTWAGDSTTANSGISDVSYHRNNLGKKILTLGGYESEKITSLNRGFGGRHTGDWLADYLDGDIASNPDLLVLGYGLNDGGTNYFPGTTITQRVQSFEQRLREGLGRIRRNHTFPSGASYNRNADQLSIIICTPVSTNNENNSRTPEKWHNYIRPVIQKACRDFQCAFVDLAAHQYDRKYSSAWSTSGDNVHPDHVSTADYMSVFKDILMPYTLQK</sequence>
<accession>A0A554A0A3</accession>
<keyword evidence="2" id="KW-0378">Hydrolase</keyword>
<gene>
    <name evidence="2" type="ORF">FN960_08895</name>
</gene>
<dbReference type="InterPro" id="IPR036514">
    <property type="entry name" value="SGNH_hydro_sf"/>
</dbReference>
<dbReference type="InterPro" id="IPR013830">
    <property type="entry name" value="SGNH_hydro"/>
</dbReference>
<dbReference type="Pfam" id="PF13472">
    <property type="entry name" value="Lipase_GDSL_2"/>
    <property type="match status" value="1"/>
</dbReference>
<dbReference type="Proteomes" id="UP000318521">
    <property type="component" value="Unassembled WGS sequence"/>
</dbReference>
<dbReference type="SUPFAM" id="SSF52266">
    <property type="entry name" value="SGNH hydrolase"/>
    <property type="match status" value="1"/>
</dbReference>
<dbReference type="Gene3D" id="3.40.50.1110">
    <property type="entry name" value="SGNH hydrolase"/>
    <property type="match status" value="1"/>
</dbReference>
<feature type="domain" description="SGNH hydrolase-type esterase" evidence="1">
    <location>
        <begin position="319"/>
        <end position="507"/>
    </location>
</feature>
<keyword evidence="3" id="KW-1185">Reference proteome</keyword>
<dbReference type="EMBL" id="VLXZ01000004">
    <property type="protein sequence ID" value="TSB47121.1"/>
    <property type="molecule type" value="Genomic_DNA"/>
</dbReference>
<organism evidence="2 3">
    <name type="scientific">Alkalicoccobacillus porphyridii</name>
    <dbReference type="NCBI Taxonomy" id="2597270"/>
    <lineage>
        <taxon>Bacteria</taxon>
        <taxon>Bacillati</taxon>
        <taxon>Bacillota</taxon>
        <taxon>Bacilli</taxon>
        <taxon>Bacillales</taxon>
        <taxon>Bacillaceae</taxon>
        <taxon>Alkalicoccobacillus</taxon>
    </lineage>
</organism>
<dbReference type="AlphaFoldDB" id="A0A554A0A3"/>
<comment type="caution">
    <text evidence="2">The sequence shown here is derived from an EMBL/GenBank/DDBJ whole genome shotgun (WGS) entry which is preliminary data.</text>
</comment>
<dbReference type="GO" id="GO:0016787">
    <property type="term" value="F:hydrolase activity"/>
    <property type="evidence" value="ECO:0007669"/>
    <property type="project" value="UniProtKB-KW"/>
</dbReference>
<evidence type="ECO:0000313" key="2">
    <source>
        <dbReference type="EMBL" id="TSB47121.1"/>
    </source>
</evidence>
<dbReference type="OrthoDB" id="388542at2"/>
<name>A0A554A0A3_9BACI</name>
<proteinExistence type="predicted"/>
<dbReference type="RefSeq" id="WP_143848351.1">
    <property type="nucleotide sequence ID" value="NZ_VLXZ01000004.1"/>
</dbReference>
<protein>
    <submittedName>
        <fullName evidence="2">SGNH/GDSL hydrolase family protein</fullName>
    </submittedName>
</protein>
<reference evidence="2 3" key="1">
    <citation type="submission" date="2019-07" db="EMBL/GenBank/DDBJ databases">
        <authorList>
            <person name="Park Y.J."/>
            <person name="Jeong S.E."/>
            <person name="Jung H.S."/>
        </authorList>
    </citation>
    <scope>NUCLEOTIDE SEQUENCE [LARGE SCALE GENOMIC DNA]</scope>
    <source>
        <strain evidence="3">P16(2019)</strain>
    </source>
</reference>
<evidence type="ECO:0000313" key="3">
    <source>
        <dbReference type="Proteomes" id="UP000318521"/>
    </source>
</evidence>